<feature type="compositionally biased region" description="Low complexity" evidence="2">
    <location>
        <begin position="422"/>
        <end position="440"/>
    </location>
</feature>
<sequence length="472" mass="53581">MPRKNDNSSMAAYLSGNAPPAHPAQQKIIFTPGHHRGRNGAPRAPKMPEKPVAPFVRYSQKHWDTVKTNNPDMKMWEISKFIAKMWRDAAEEERETFIQGYDAEKKQYHELVKRYYSSPQYQNYLQQKQRWDSAEVRDDDEMTFSMEPIDDVATDDNSCSNRAVHAMRYHRNTYHMLEILSDNNVNNHMKIMRADQIQALDYHRNSLTNSIAQKKDDIDSAKQEHEAKKRRWEQNSEDLENEWKRLAEMTPQEYFKEYTKKQEDLKKQREKEEEKRRQEEEEKARLKKLEAERQAKLAAEEAAKNPPQQQAAAEEKEIKTENNGVSESNEAELEQMETNIPAPTKRQALDVPKTEPVSTEDASAPVAPVSAAPVAQNPLAAMNQLVGNVDKPVAAEVPTLASEPAKMEAQSQAVKAEPVSQEEATPTPKAPEETAAPAAASSDAVKTEEASSSEAMETDQPPVETNEKPSES</sequence>
<dbReference type="EMBL" id="OU015567">
    <property type="protein sequence ID" value="CAG5110630.1"/>
    <property type="molecule type" value="Genomic_DNA"/>
</dbReference>
<accession>A0ABN7T8A8</accession>
<dbReference type="Gene3D" id="1.10.30.10">
    <property type="entry name" value="High mobility group box domain"/>
    <property type="match status" value="1"/>
</dbReference>
<proteinExistence type="predicted"/>
<keyword evidence="5" id="KW-1185">Reference proteome</keyword>
<dbReference type="CDD" id="cd21983">
    <property type="entry name" value="HMG-box_SMARCE1"/>
    <property type="match status" value="1"/>
</dbReference>
<name>A0ABN7T8A8_OIKDI</name>
<dbReference type="PANTHER" id="PTHR46232">
    <property type="entry name" value="SMARCE1 REGULATOR OF CHROMATIN"/>
    <property type="match status" value="1"/>
</dbReference>
<dbReference type="InterPro" id="IPR009071">
    <property type="entry name" value="HMG_box_dom"/>
</dbReference>
<organism evidence="4 5">
    <name type="scientific">Oikopleura dioica</name>
    <name type="common">Tunicate</name>
    <dbReference type="NCBI Taxonomy" id="34765"/>
    <lineage>
        <taxon>Eukaryota</taxon>
        <taxon>Metazoa</taxon>
        <taxon>Chordata</taxon>
        <taxon>Tunicata</taxon>
        <taxon>Appendicularia</taxon>
        <taxon>Copelata</taxon>
        <taxon>Oikopleuridae</taxon>
        <taxon>Oikopleura</taxon>
    </lineage>
</organism>
<dbReference type="SUPFAM" id="SSF47095">
    <property type="entry name" value="HMG-box"/>
    <property type="match status" value="1"/>
</dbReference>
<dbReference type="SMART" id="SM00398">
    <property type="entry name" value="HMG"/>
    <property type="match status" value="1"/>
</dbReference>
<feature type="region of interest" description="Disordered" evidence="2">
    <location>
        <begin position="397"/>
        <end position="472"/>
    </location>
</feature>
<evidence type="ECO:0000256" key="1">
    <source>
        <dbReference type="PROSITE-ProRule" id="PRU00267"/>
    </source>
</evidence>
<feature type="region of interest" description="Disordered" evidence="2">
    <location>
        <begin position="259"/>
        <end position="369"/>
    </location>
</feature>
<dbReference type="Proteomes" id="UP001158576">
    <property type="component" value="Chromosome 2"/>
</dbReference>
<protein>
    <submittedName>
        <fullName evidence="4">Oidioi.mRNA.OKI2018_I69.chr2.g5012.t1.cds</fullName>
    </submittedName>
</protein>
<dbReference type="PANTHER" id="PTHR46232:SF1">
    <property type="entry name" value="SWI_SNF-RELATED MATRIX-ASSOCIATED ACTIN-DEPENDENT REGULATOR OF CHROMATIN SUBFAMILY E MEMBER 1"/>
    <property type="match status" value="1"/>
</dbReference>
<keyword evidence="1" id="KW-0238">DNA-binding</keyword>
<feature type="DNA-binding region" description="HMG box" evidence="1">
    <location>
        <begin position="48"/>
        <end position="116"/>
    </location>
</feature>
<dbReference type="PROSITE" id="PS50118">
    <property type="entry name" value="HMG_BOX_2"/>
    <property type="match status" value="1"/>
</dbReference>
<evidence type="ECO:0000259" key="3">
    <source>
        <dbReference type="PROSITE" id="PS50118"/>
    </source>
</evidence>
<evidence type="ECO:0000313" key="4">
    <source>
        <dbReference type="EMBL" id="CAG5110630.1"/>
    </source>
</evidence>
<evidence type="ECO:0000313" key="5">
    <source>
        <dbReference type="Proteomes" id="UP001158576"/>
    </source>
</evidence>
<gene>
    <name evidence="4" type="ORF">OKIOD_LOCUS13777</name>
</gene>
<evidence type="ECO:0000256" key="2">
    <source>
        <dbReference type="SAM" id="MobiDB-lite"/>
    </source>
</evidence>
<feature type="domain" description="HMG box" evidence="3">
    <location>
        <begin position="48"/>
        <end position="116"/>
    </location>
</feature>
<dbReference type="InterPro" id="IPR036910">
    <property type="entry name" value="HMG_box_dom_sf"/>
</dbReference>
<feature type="region of interest" description="Disordered" evidence="2">
    <location>
        <begin position="1"/>
        <end position="24"/>
    </location>
</feature>
<reference evidence="4 5" key="1">
    <citation type="submission" date="2021-04" db="EMBL/GenBank/DDBJ databases">
        <authorList>
            <person name="Bliznina A."/>
        </authorList>
    </citation>
    <scope>NUCLEOTIDE SEQUENCE [LARGE SCALE GENOMIC DNA]</scope>
</reference>
<feature type="compositionally biased region" description="Basic and acidic residues" evidence="2">
    <location>
        <begin position="259"/>
        <end position="303"/>
    </location>
</feature>
<keyword evidence="1" id="KW-0539">Nucleus</keyword>
<dbReference type="Pfam" id="PF00505">
    <property type="entry name" value="HMG_box"/>
    <property type="match status" value="1"/>
</dbReference>
<feature type="compositionally biased region" description="Basic and acidic residues" evidence="2">
    <location>
        <begin position="213"/>
        <end position="227"/>
    </location>
</feature>
<feature type="region of interest" description="Disordered" evidence="2">
    <location>
        <begin position="211"/>
        <end position="237"/>
    </location>
</feature>